<dbReference type="Proteomes" id="UP000010552">
    <property type="component" value="Unassembled WGS sequence"/>
</dbReference>
<protein>
    <submittedName>
        <fullName evidence="2">Uncharacterized protein</fullName>
    </submittedName>
</protein>
<sequence>MGGGGEGGRSDGQLQYRGAGPVGGDGPHGQDPPQSPPSQGLRGNEASKGRAKEEEKNWAEAEHRPLGTGTTASRIAALTTPASGCVSSAGVSRLPAAPLCQTRSRAARIYHQHDHGQCPSKSRRLECPGD</sequence>
<accession>L5KZA9</accession>
<gene>
    <name evidence="2" type="ORF">PAL_GLEAN10017896</name>
</gene>
<organism evidence="2 3">
    <name type="scientific">Pteropus alecto</name>
    <name type="common">Black flying fox</name>
    <dbReference type="NCBI Taxonomy" id="9402"/>
    <lineage>
        <taxon>Eukaryota</taxon>
        <taxon>Metazoa</taxon>
        <taxon>Chordata</taxon>
        <taxon>Craniata</taxon>
        <taxon>Vertebrata</taxon>
        <taxon>Euteleostomi</taxon>
        <taxon>Mammalia</taxon>
        <taxon>Eutheria</taxon>
        <taxon>Laurasiatheria</taxon>
        <taxon>Chiroptera</taxon>
        <taxon>Yinpterochiroptera</taxon>
        <taxon>Pteropodoidea</taxon>
        <taxon>Pteropodidae</taxon>
        <taxon>Pteropodinae</taxon>
        <taxon>Pteropus</taxon>
    </lineage>
</organism>
<dbReference type="InParanoid" id="L5KZA9"/>
<dbReference type="AlphaFoldDB" id="L5KZA9"/>
<dbReference type="EMBL" id="KB030474">
    <property type="protein sequence ID" value="ELK16341.1"/>
    <property type="molecule type" value="Genomic_DNA"/>
</dbReference>
<feature type="region of interest" description="Disordered" evidence="1">
    <location>
        <begin position="111"/>
        <end position="130"/>
    </location>
</feature>
<evidence type="ECO:0000313" key="2">
    <source>
        <dbReference type="EMBL" id="ELK16341.1"/>
    </source>
</evidence>
<reference evidence="3" key="1">
    <citation type="journal article" date="2013" name="Science">
        <title>Comparative analysis of bat genomes provides insight into the evolution of flight and immunity.</title>
        <authorList>
            <person name="Zhang G."/>
            <person name="Cowled C."/>
            <person name="Shi Z."/>
            <person name="Huang Z."/>
            <person name="Bishop-Lilly K.A."/>
            <person name="Fang X."/>
            <person name="Wynne J.W."/>
            <person name="Xiong Z."/>
            <person name="Baker M.L."/>
            <person name="Zhao W."/>
            <person name="Tachedjian M."/>
            <person name="Zhu Y."/>
            <person name="Zhou P."/>
            <person name="Jiang X."/>
            <person name="Ng J."/>
            <person name="Yang L."/>
            <person name="Wu L."/>
            <person name="Xiao J."/>
            <person name="Feng Y."/>
            <person name="Chen Y."/>
            <person name="Sun X."/>
            <person name="Zhang Y."/>
            <person name="Marsh G.A."/>
            <person name="Crameri G."/>
            <person name="Broder C.C."/>
            <person name="Frey K.G."/>
            <person name="Wang L.F."/>
            <person name="Wang J."/>
        </authorList>
    </citation>
    <scope>NUCLEOTIDE SEQUENCE [LARGE SCALE GENOMIC DNA]</scope>
</reference>
<name>L5KZA9_PTEAL</name>
<evidence type="ECO:0000313" key="3">
    <source>
        <dbReference type="Proteomes" id="UP000010552"/>
    </source>
</evidence>
<feature type="compositionally biased region" description="Basic and acidic residues" evidence="1">
    <location>
        <begin position="45"/>
        <end position="65"/>
    </location>
</feature>
<proteinExistence type="predicted"/>
<feature type="region of interest" description="Disordered" evidence="1">
    <location>
        <begin position="1"/>
        <end position="75"/>
    </location>
</feature>
<evidence type="ECO:0000256" key="1">
    <source>
        <dbReference type="SAM" id="MobiDB-lite"/>
    </source>
</evidence>
<feature type="compositionally biased region" description="Low complexity" evidence="1">
    <location>
        <begin position="29"/>
        <end position="40"/>
    </location>
</feature>
<keyword evidence="3" id="KW-1185">Reference proteome</keyword>